<comment type="similarity">
    <text evidence="1">Belongs to the aldehyde dehydrogenase family.</text>
</comment>
<organism evidence="4 5">
    <name type="scientific">Sulfobacillus acidophilus</name>
    <dbReference type="NCBI Taxonomy" id="53633"/>
    <lineage>
        <taxon>Bacteria</taxon>
        <taxon>Bacillati</taxon>
        <taxon>Bacillota</taxon>
        <taxon>Clostridia</taxon>
        <taxon>Eubacteriales</taxon>
        <taxon>Clostridiales Family XVII. Incertae Sedis</taxon>
        <taxon>Sulfobacillus</taxon>
    </lineage>
</organism>
<keyword evidence="2" id="KW-0560">Oxidoreductase</keyword>
<gene>
    <name evidence="4" type="ORF">C7B45_15520</name>
</gene>
<proteinExistence type="inferred from homology"/>
<dbReference type="Gene3D" id="3.40.309.10">
    <property type="entry name" value="Aldehyde Dehydrogenase, Chain A, domain 2"/>
    <property type="match status" value="1"/>
</dbReference>
<dbReference type="SUPFAM" id="SSF53720">
    <property type="entry name" value="ALDH-like"/>
    <property type="match status" value="1"/>
</dbReference>
<dbReference type="InterPro" id="IPR016163">
    <property type="entry name" value="Ald_DH_C"/>
</dbReference>
<dbReference type="Pfam" id="PF00171">
    <property type="entry name" value="Aldedh"/>
    <property type="match status" value="1"/>
</dbReference>
<dbReference type="InterPro" id="IPR016161">
    <property type="entry name" value="Ald_DH/histidinol_DH"/>
</dbReference>
<dbReference type="Gene3D" id="3.40.605.10">
    <property type="entry name" value="Aldehyde Dehydrogenase, Chain A, domain 1"/>
    <property type="match status" value="1"/>
</dbReference>
<dbReference type="AlphaFoldDB" id="A0A2T2WDJ2"/>
<comment type="caution">
    <text evidence="4">The sequence shown here is derived from an EMBL/GenBank/DDBJ whole genome shotgun (WGS) entry which is preliminary data.</text>
</comment>
<evidence type="ECO:0000313" key="4">
    <source>
        <dbReference type="EMBL" id="PSR20307.1"/>
    </source>
</evidence>
<dbReference type="InterPro" id="IPR015590">
    <property type="entry name" value="Aldehyde_DH_dom"/>
</dbReference>
<dbReference type="PANTHER" id="PTHR42991:SF1">
    <property type="entry name" value="ALDEHYDE DEHYDROGENASE"/>
    <property type="match status" value="1"/>
</dbReference>
<dbReference type="GO" id="GO:0008911">
    <property type="term" value="F:lactaldehyde dehydrogenase (NAD+) activity"/>
    <property type="evidence" value="ECO:0007669"/>
    <property type="project" value="TreeGrafter"/>
</dbReference>
<name>A0A2T2WDJ2_9FIRM</name>
<feature type="domain" description="Aldehyde dehydrogenase" evidence="3">
    <location>
        <begin position="17"/>
        <end position="464"/>
    </location>
</feature>
<dbReference type="PANTHER" id="PTHR42991">
    <property type="entry name" value="ALDEHYDE DEHYDROGENASE"/>
    <property type="match status" value="1"/>
</dbReference>
<dbReference type="EMBL" id="PXYV01000070">
    <property type="protein sequence ID" value="PSR20307.1"/>
    <property type="molecule type" value="Genomic_DNA"/>
</dbReference>
<dbReference type="FunFam" id="3.40.605.10:FF:000007">
    <property type="entry name" value="NAD/NADP-dependent betaine aldehyde dehydrogenase"/>
    <property type="match status" value="1"/>
</dbReference>
<evidence type="ECO:0000256" key="2">
    <source>
        <dbReference type="ARBA" id="ARBA00023002"/>
    </source>
</evidence>
<dbReference type="InterPro" id="IPR051020">
    <property type="entry name" value="ALDH-related_metabolic_enz"/>
</dbReference>
<evidence type="ECO:0000313" key="5">
    <source>
        <dbReference type="Proteomes" id="UP000241848"/>
    </source>
</evidence>
<evidence type="ECO:0000256" key="1">
    <source>
        <dbReference type="ARBA" id="ARBA00009986"/>
    </source>
</evidence>
<protein>
    <submittedName>
        <fullName evidence="4">Aldehyde dehydrogenase</fullName>
    </submittedName>
</protein>
<evidence type="ECO:0000259" key="3">
    <source>
        <dbReference type="Pfam" id="PF00171"/>
    </source>
</evidence>
<dbReference type="Proteomes" id="UP000241848">
    <property type="component" value="Unassembled WGS sequence"/>
</dbReference>
<accession>A0A2T2WDJ2</accession>
<reference evidence="4 5" key="1">
    <citation type="journal article" date="2014" name="BMC Genomics">
        <title>Comparison of environmental and isolate Sulfobacillus genomes reveals diverse carbon, sulfur, nitrogen, and hydrogen metabolisms.</title>
        <authorList>
            <person name="Justice N.B."/>
            <person name="Norman A."/>
            <person name="Brown C.T."/>
            <person name="Singh A."/>
            <person name="Thomas B.C."/>
            <person name="Banfield J.F."/>
        </authorList>
    </citation>
    <scope>NUCLEOTIDE SEQUENCE [LARGE SCALE GENOMIC DNA]</scope>
    <source>
        <strain evidence="4">AMDSBA3</strain>
    </source>
</reference>
<dbReference type="InterPro" id="IPR016162">
    <property type="entry name" value="Ald_DH_N"/>
</dbReference>
<sequence length="477" mass="51380">MDRYGAYVNGEELFTDRSYAVTHKYTGAILAEVAEASDGVIEKALTGATEAFLHPLSVHERARILERARDILERDGEDIARTIAKEAGKPIKDARAEVARGQQTLRYSAVAAQTLHGREVPIRGNPGAESRVAVTLRKPYGVVLAITPFNFPLNLVLHKVGPALAAGNTVVLKPAPATPLTALRLARVFSEAGLKPGYLQVVTGESPQIGEKLVRDSRVRLITFTGSAAVGQVIRAQAGLRPVLLELGNNSANIVHEDADLDIAARTLALRAYGFAGQVCVAVQRIYVHRSVYDAFLDRFQRAVQALVVGDPEDDRTDIGPMINEAAAARAFDSYEESLRQGARAVVPSERHGVLVQPGLLVNVAGSMRVMSEEVFAPIAGLVAYDDFGQALAWANDSRYGLQAGVFTQRLDLAWQAIETLQVGGVVVNDSSAYRADNMPYGGVKDSGLGREGPEYAIEEMTYLTVGVFNLPGPRNI</sequence>